<evidence type="ECO:0000256" key="1">
    <source>
        <dbReference type="ARBA" id="ARBA00022679"/>
    </source>
</evidence>
<evidence type="ECO:0000313" key="4">
    <source>
        <dbReference type="EMBL" id="KPJ50843.1"/>
    </source>
</evidence>
<comment type="caution">
    <text evidence="4">The sequence shown here is derived from an EMBL/GenBank/DDBJ whole genome shotgun (WGS) entry which is preliminary data.</text>
</comment>
<dbReference type="PANTHER" id="PTHR43877">
    <property type="entry name" value="AMINOALKYLPHOSPHONATE N-ACETYLTRANSFERASE-RELATED-RELATED"/>
    <property type="match status" value="1"/>
</dbReference>
<dbReference type="EMBL" id="LIZT01000011">
    <property type="protein sequence ID" value="KPJ50843.1"/>
    <property type="molecule type" value="Genomic_DNA"/>
</dbReference>
<dbReference type="Proteomes" id="UP000051124">
    <property type="component" value="Unassembled WGS sequence"/>
</dbReference>
<feature type="domain" description="N-acetyltransferase" evidence="3">
    <location>
        <begin position="1"/>
        <end position="160"/>
    </location>
</feature>
<dbReference type="InterPro" id="IPR016181">
    <property type="entry name" value="Acyl_CoA_acyltransferase"/>
</dbReference>
<dbReference type="AlphaFoldDB" id="A0A0S7WL04"/>
<dbReference type="SUPFAM" id="SSF55729">
    <property type="entry name" value="Acyl-CoA N-acyltransferases (Nat)"/>
    <property type="match status" value="1"/>
</dbReference>
<dbReference type="GO" id="GO:0016747">
    <property type="term" value="F:acyltransferase activity, transferring groups other than amino-acyl groups"/>
    <property type="evidence" value="ECO:0007669"/>
    <property type="project" value="InterPro"/>
</dbReference>
<protein>
    <recommendedName>
        <fullName evidence="3">N-acetyltransferase domain-containing protein</fullName>
    </recommendedName>
</protein>
<dbReference type="CDD" id="cd04301">
    <property type="entry name" value="NAT_SF"/>
    <property type="match status" value="1"/>
</dbReference>
<dbReference type="InterPro" id="IPR000182">
    <property type="entry name" value="GNAT_dom"/>
</dbReference>
<evidence type="ECO:0000313" key="5">
    <source>
        <dbReference type="Proteomes" id="UP000051124"/>
    </source>
</evidence>
<proteinExistence type="predicted"/>
<gene>
    <name evidence="4" type="ORF">AMJ40_01655</name>
</gene>
<dbReference type="InterPro" id="IPR050832">
    <property type="entry name" value="Bact_Acetyltransf"/>
</dbReference>
<dbReference type="Pfam" id="PF00583">
    <property type="entry name" value="Acetyltransf_1"/>
    <property type="match status" value="1"/>
</dbReference>
<keyword evidence="2" id="KW-0012">Acyltransferase</keyword>
<keyword evidence="1" id="KW-0808">Transferase</keyword>
<dbReference type="Gene3D" id="3.40.630.30">
    <property type="match status" value="1"/>
</dbReference>
<dbReference type="PROSITE" id="PS51186">
    <property type="entry name" value="GNAT"/>
    <property type="match status" value="1"/>
</dbReference>
<reference evidence="4 5" key="1">
    <citation type="journal article" date="2015" name="Microbiome">
        <title>Genomic resolution of linkages in carbon, nitrogen, and sulfur cycling among widespread estuary sediment bacteria.</title>
        <authorList>
            <person name="Baker B.J."/>
            <person name="Lazar C.S."/>
            <person name="Teske A.P."/>
            <person name="Dick G.J."/>
        </authorList>
    </citation>
    <scope>NUCLEOTIDE SEQUENCE [LARGE SCALE GENOMIC DNA]</scope>
    <source>
        <strain evidence="4">DG_26</strain>
    </source>
</reference>
<evidence type="ECO:0000256" key="2">
    <source>
        <dbReference type="ARBA" id="ARBA00023315"/>
    </source>
</evidence>
<organism evidence="4 5">
    <name type="scientific">candidate division TA06 bacterium DG_26</name>
    <dbReference type="NCBI Taxonomy" id="1703771"/>
    <lineage>
        <taxon>Bacteria</taxon>
        <taxon>Bacteria division TA06</taxon>
    </lineage>
</organism>
<evidence type="ECO:0000259" key="3">
    <source>
        <dbReference type="PROSITE" id="PS51186"/>
    </source>
</evidence>
<sequence length="160" mass="18667">MEIVQATPAHLPEIVALWTEFFEFLGHVDHRFTRSEDAPLHFRKYVRELMTSDESRVLVGMEKDRVVAYSISQIKSHPPVFPHGKYGFISDIGVRQEFQGRGFGEQMLGKIFEWFEAKGVKRIELRVAAKNHAGRSFWRKHGFKAYLHILCMERLPHSKV</sequence>
<name>A0A0S7WL04_UNCT6</name>
<accession>A0A0S7WL04</accession>